<protein>
    <recommendedName>
        <fullName evidence="4">NAD/FAD-utilizing enzyme</fullName>
    </recommendedName>
</protein>
<keyword evidence="3" id="KW-1185">Reference proteome</keyword>
<evidence type="ECO:0000313" key="3">
    <source>
        <dbReference type="Proteomes" id="UP000250163"/>
    </source>
</evidence>
<dbReference type="Proteomes" id="UP000250163">
    <property type="component" value="Chromosome MORIYA"/>
</dbReference>
<keyword evidence="1" id="KW-0472">Membrane</keyword>
<dbReference type="KEGG" id="mya:MORIYA_4081"/>
<evidence type="ECO:0000313" key="2">
    <source>
        <dbReference type="EMBL" id="SQD80533.1"/>
    </source>
</evidence>
<evidence type="ECO:0000256" key="1">
    <source>
        <dbReference type="SAM" id="Phobius"/>
    </source>
</evidence>
<feature type="transmembrane region" description="Helical" evidence="1">
    <location>
        <begin position="63"/>
        <end position="83"/>
    </location>
</feature>
<dbReference type="OrthoDB" id="5905880at2"/>
<dbReference type="AlphaFoldDB" id="A0A330LV34"/>
<feature type="transmembrane region" description="Helical" evidence="1">
    <location>
        <begin position="89"/>
        <end position="107"/>
    </location>
</feature>
<keyword evidence="1" id="KW-1133">Transmembrane helix</keyword>
<evidence type="ECO:0008006" key="4">
    <source>
        <dbReference type="Google" id="ProtNLM"/>
    </source>
</evidence>
<organism evidence="2 3">
    <name type="scientific">Moritella yayanosii</name>
    <dbReference type="NCBI Taxonomy" id="69539"/>
    <lineage>
        <taxon>Bacteria</taxon>
        <taxon>Pseudomonadati</taxon>
        <taxon>Pseudomonadota</taxon>
        <taxon>Gammaproteobacteria</taxon>
        <taxon>Alteromonadales</taxon>
        <taxon>Moritellaceae</taxon>
        <taxon>Moritella</taxon>
    </lineage>
</organism>
<proteinExistence type="predicted"/>
<gene>
    <name evidence="2" type="ORF">MORIYA_4081</name>
</gene>
<name>A0A330LV34_9GAMM</name>
<sequence length="182" mass="20655">MLRHYYIVDSQDELEIIEHELQSYGIAKDHIHTLTNDNKSLGHHHLYEVDNSLKKGLIKSGDIGAAIGIVFAVTILLLTYFQGWYNGPLGGMPLIMFALVVLVFCTWEGDHMGIQLPNINSQAFKQSLENGKTILFIDIEQQQELTINKMMVSHPALKPEGMTTTTPEWLIRQQRKLQGLLK</sequence>
<reference evidence="3" key="1">
    <citation type="submission" date="2018-05" db="EMBL/GenBank/DDBJ databases">
        <authorList>
            <person name="Cea G.-C."/>
            <person name="William W."/>
        </authorList>
    </citation>
    <scope>NUCLEOTIDE SEQUENCE [LARGE SCALE GENOMIC DNA]</scope>
    <source>
        <strain evidence="3">DB21MT 5</strain>
    </source>
</reference>
<dbReference type="EMBL" id="LS483250">
    <property type="protein sequence ID" value="SQD80533.1"/>
    <property type="molecule type" value="Genomic_DNA"/>
</dbReference>
<keyword evidence="1" id="KW-0812">Transmembrane</keyword>
<accession>A0A330LV34</accession>
<dbReference type="RefSeq" id="WP_112717927.1">
    <property type="nucleotide sequence ID" value="NZ_LS483250.1"/>
</dbReference>